<feature type="transmembrane region" description="Helical" evidence="1">
    <location>
        <begin position="163"/>
        <end position="182"/>
    </location>
</feature>
<evidence type="ECO:0000256" key="1">
    <source>
        <dbReference type="SAM" id="Phobius"/>
    </source>
</evidence>
<dbReference type="GO" id="GO:0006465">
    <property type="term" value="P:signal peptide processing"/>
    <property type="evidence" value="ECO:0007669"/>
    <property type="project" value="InterPro"/>
</dbReference>
<name>A0A3N6P190_9EURY</name>
<keyword evidence="1" id="KW-1133">Transmembrane helix</keyword>
<dbReference type="OrthoDB" id="50404at2157"/>
<keyword evidence="1" id="KW-0472">Membrane</keyword>
<evidence type="ECO:0000313" key="2">
    <source>
        <dbReference type="EMBL" id="RQG88825.1"/>
    </source>
</evidence>
<comment type="caution">
    <text evidence="2">The sequence shown here is derived from an EMBL/GenBank/DDBJ whole genome shotgun (WGS) entry which is preliminary data.</text>
</comment>
<reference evidence="2 3" key="1">
    <citation type="submission" date="2018-10" db="EMBL/GenBank/DDBJ databases">
        <title>Natrarchaeobius chitinivorans gen. nov., sp. nov., and Natrarchaeobius haloalkaliphilus sp. nov., alkaliphilic, chitin-utilizing haloarchaea from hypersaline alkaline lakes.</title>
        <authorList>
            <person name="Sorokin D.Y."/>
            <person name="Elcheninov A.G."/>
            <person name="Kostrikina N.A."/>
            <person name="Bale N.J."/>
            <person name="Sinninghe Damste J.S."/>
            <person name="Khijniak T.V."/>
            <person name="Kublanov I.V."/>
            <person name="Toshchakov S.V."/>
        </authorList>
    </citation>
    <scope>NUCLEOTIDE SEQUENCE [LARGE SCALE GENOMIC DNA]</scope>
    <source>
        <strain evidence="2 3">AArcht-Sl</strain>
    </source>
</reference>
<sequence>MRLRRLLRVTFAVVIVLTLGSLLLGAMLGQPILLSYTETGSMDPTIAEGDGFVVIPSTGLGSAEVGDVVIYDAQEANEGGLTTHRVVGATDHGYETAGDANIVTDQDGGEPAVTDGQIVAKAWTVGGDVVTIPHLGTVVMNIQSGIDSIRDVLGIGPRLGSQGIATLLFGVGVALLAFTFLTKSRSRHRERTRSRRTSVSARGIVFGLVVCLCIVTFGTMLAISGSTEFGTVSADYESDAPHVIQSGETGERNYERHNGGLLPVVSILEPASQGVSVEDEPTQLHHGESANTTITVTAPTERGYVLHAVSEFRYLAVLPPPLLEMLHDVHPWIAMTSVTAVVVSLFTLPFALLLGTGRIVLRERKSGGHTHDYLRI</sequence>
<accession>A0A3N6P190</accession>
<dbReference type="SUPFAM" id="SSF51306">
    <property type="entry name" value="LexA/Signal peptidase"/>
    <property type="match status" value="1"/>
</dbReference>
<keyword evidence="1" id="KW-0812">Transmembrane</keyword>
<dbReference type="CDD" id="cd06530">
    <property type="entry name" value="S26_SPase_I"/>
    <property type="match status" value="1"/>
</dbReference>
<organism evidence="2 3">
    <name type="scientific">Natrarchaeobius halalkaliphilus</name>
    <dbReference type="NCBI Taxonomy" id="1679091"/>
    <lineage>
        <taxon>Archaea</taxon>
        <taxon>Methanobacteriati</taxon>
        <taxon>Methanobacteriota</taxon>
        <taxon>Stenosarchaea group</taxon>
        <taxon>Halobacteria</taxon>
        <taxon>Halobacteriales</taxon>
        <taxon>Natrialbaceae</taxon>
        <taxon>Natrarchaeobius</taxon>
    </lineage>
</organism>
<keyword evidence="3" id="KW-1185">Reference proteome</keyword>
<protein>
    <submittedName>
        <fullName evidence="2">S26 family signal peptidase</fullName>
    </submittedName>
</protein>
<gene>
    <name evidence="2" type="ORF">EA462_10510</name>
</gene>
<evidence type="ECO:0000313" key="3">
    <source>
        <dbReference type="Proteomes" id="UP000273828"/>
    </source>
</evidence>
<feature type="transmembrane region" description="Helical" evidence="1">
    <location>
        <begin position="332"/>
        <end position="355"/>
    </location>
</feature>
<dbReference type="AlphaFoldDB" id="A0A3N6P190"/>
<dbReference type="GO" id="GO:0004252">
    <property type="term" value="F:serine-type endopeptidase activity"/>
    <property type="evidence" value="ECO:0007669"/>
    <property type="project" value="InterPro"/>
</dbReference>
<proteinExistence type="predicted"/>
<dbReference type="InterPro" id="IPR019533">
    <property type="entry name" value="Peptidase_S26"/>
</dbReference>
<feature type="transmembrane region" description="Helical" evidence="1">
    <location>
        <begin position="203"/>
        <end position="223"/>
    </location>
</feature>
<dbReference type="InterPro" id="IPR036286">
    <property type="entry name" value="LexA/Signal_pep-like_sf"/>
</dbReference>
<dbReference type="EMBL" id="REFY01000004">
    <property type="protein sequence ID" value="RQG88825.1"/>
    <property type="molecule type" value="Genomic_DNA"/>
</dbReference>
<dbReference type="Proteomes" id="UP000273828">
    <property type="component" value="Unassembled WGS sequence"/>
</dbReference>